<keyword evidence="3" id="KW-1185">Reference proteome</keyword>
<dbReference type="EMBL" id="AUWU02000001">
    <property type="protein sequence ID" value="KAH0577297.1"/>
    <property type="molecule type" value="Genomic_DNA"/>
</dbReference>
<dbReference type="Proteomes" id="UP000018208">
    <property type="component" value="Unassembled WGS sequence"/>
</dbReference>
<name>V6M7P7_9EUKA</name>
<reference evidence="1 2" key="1">
    <citation type="journal article" date="2014" name="PLoS Genet.">
        <title>The Genome of Spironucleus salmonicida Highlights a Fish Pathogen Adapted to Fluctuating Environments.</title>
        <authorList>
            <person name="Xu F."/>
            <person name="Jerlstrom-Hultqvist J."/>
            <person name="Einarsson E."/>
            <person name="Astvaldsson A."/>
            <person name="Svard S.G."/>
            <person name="Andersson J.O."/>
        </authorList>
    </citation>
    <scope>NUCLEOTIDE SEQUENCE</scope>
    <source>
        <strain evidence="2">ATCC 50377</strain>
    </source>
</reference>
<evidence type="ECO:0000313" key="2">
    <source>
        <dbReference type="EMBL" id="KAH0577297.1"/>
    </source>
</evidence>
<accession>V6M7P7</accession>
<dbReference type="AlphaFoldDB" id="V6M7P7"/>
<gene>
    <name evidence="1" type="ORF">SS50377_10097</name>
    <name evidence="2" type="ORF">SS50377_20648</name>
</gene>
<reference evidence="2" key="2">
    <citation type="submission" date="2020-12" db="EMBL/GenBank/DDBJ databases">
        <title>New Spironucleus salmonicida genome in near-complete chromosomes.</title>
        <authorList>
            <person name="Xu F."/>
            <person name="Kurt Z."/>
            <person name="Jimenez-Gonzalez A."/>
            <person name="Astvaldsson A."/>
            <person name="Andersson J.O."/>
            <person name="Svard S.G."/>
        </authorList>
    </citation>
    <scope>NUCLEOTIDE SEQUENCE</scope>
    <source>
        <strain evidence="2">ATCC 50377</strain>
    </source>
</reference>
<organism evidence="1">
    <name type="scientific">Spironucleus salmonicida</name>
    <dbReference type="NCBI Taxonomy" id="348837"/>
    <lineage>
        <taxon>Eukaryota</taxon>
        <taxon>Metamonada</taxon>
        <taxon>Diplomonadida</taxon>
        <taxon>Hexamitidae</taxon>
        <taxon>Hexamitinae</taxon>
        <taxon>Spironucleus</taxon>
    </lineage>
</organism>
<dbReference type="VEuPathDB" id="GiardiaDB:SS50377_20648"/>
<evidence type="ECO:0000313" key="3">
    <source>
        <dbReference type="Proteomes" id="UP000018208"/>
    </source>
</evidence>
<sequence>MDTYVPSYPQVDIKTTCVQFESKVPDTIFDFDKYFISFTSNDQIGPHFQICSIHFEVLNRIPCDDTAGFTMPGVYFTGSGNHMLDLTTATLYKRNPKADFQSIWEFVRTNTKDGTYINEVQKVVFDEYECDYEQWTKRMNEYYHKEDKDLVHYNVDSLCKVQIDNGDLE</sequence>
<evidence type="ECO:0000313" key="1">
    <source>
        <dbReference type="EMBL" id="EST49499.1"/>
    </source>
</evidence>
<dbReference type="EMBL" id="KI545949">
    <property type="protein sequence ID" value="EST49499.1"/>
    <property type="molecule type" value="Genomic_DNA"/>
</dbReference>
<proteinExistence type="predicted"/>
<protein>
    <submittedName>
        <fullName evidence="1">Uncharacterized protein</fullName>
    </submittedName>
</protein>